<dbReference type="InterPro" id="IPR036097">
    <property type="entry name" value="HisK_dim/P_sf"/>
</dbReference>
<dbReference type="InterPro" id="IPR050398">
    <property type="entry name" value="HssS/ArlS-like"/>
</dbReference>
<evidence type="ECO:0000256" key="7">
    <source>
        <dbReference type="ARBA" id="ARBA00022692"/>
    </source>
</evidence>
<evidence type="ECO:0000256" key="1">
    <source>
        <dbReference type="ARBA" id="ARBA00000085"/>
    </source>
</evidence>
<feature type="transmembrane region" description="Helical" evidence="14">
    <location>
        <begin position="20"/>
        <end position="45"/>
    </location>
</feature>
<dbReference type="Pfam" id="PF02518">
    <property type="entry name" value="HATPase_c"/>
    <property type="match status" value="1"/>
</dbReference>
<protein>
    <recommendedName>
        <fullName evidence="3">histidine kinase</fullName>
        <ecNumber evidence="3">2.7.13.3</ecNumber>
    </recommendedName>
</protein>
<reference evidence="17" key="1">
    <citation type="journal article" date="2021" name="PeerJ">
        <title>Extensive microbial diversity within the chicken gut microbiome revealed by metagenomics and culture.</title>
        <authorList>
            <person name="Gilroy R."/>
            <person name="Ravi A."/>
            <person name="Getino M."/>
            <person name="Pursley I."/>
            <person name="Horton D.L."/>
            <person name="Alikhan N.F."/>
            <person name="Baker D."/>
            <person name="Gharbi K."/>
            <person name="Hall N."/>
            <person name="Watson M."/>
            <person name="Adriaenssens E.M."/>
            <person name="Foster-Nyarko E."/>
            <person name="Jarju S."/>
            <person name="Secka A."/>
            <person name="Antonio M."/>
            <person name="Oren A."/>
            <person name="Chaudhuri R.R."/>
            <person name="La Ragione R."/>
            <person name="Hildebrand F."/>
            <person name="Pallen M.J."/>
        </authorList>
    </citation>
    <scope>NUCLEOTIDE SEQUENCE</scope>
    <source>
        <strain evidence="17">1068</strain>
    </source>
</reference>
<evidence type="ECO:0000256" key="6">
    <source>
        <dbReference type="ARBA" id="ARBA00022679"/>
    </source>
</evidence>
<dbReference type="GO" id="GO:0005524">
    <property type="term" value="F:ATP binding"/>
    <property type="evidence" value="ECO:0007669"/>
    <property type="project" value="UniProtKB-KW"/>
</dbReference>
<dbReference type="SUPFAM" id="SSF47384">
    <property type="entry name" value="Homodimeric domain of signal transducing histidine kinase"/>
    <property type="match status" value="1"/>
</dbReference>
<evidence type="ECO:0000256" key="14">
    <source>
        <dbReference type="SAM" id="Phobius"/>
    </source>
</evidence>
<keyword evidence="7 14" id="KW-0812">Transmembrane</keyword>
<dbReference type="InterPro" id="IPR003660">
    <property type="entry name" value="HAMP_dom"/>
</dbReference>
<dbReference type="EC" id="2.7.13.3" evidence="3"/>
<evidence type="ECO:0000256" key="3">
    <source>
        <dbReference type="ARBA" id="ARBA00012438"/>
    </source>
</evidence>
<evidence type="ECO:0000256" key="4">
    <source>
        <dbReference type="ARBA" id="ARBA00022475"/>
    </source>
</evidence>
<comment type="catalytic activity">
    <reaction evidence="1">
        <text>ATP + protein L-histidine = ADP + protein N-phospho-L-histidine.</text>
        <dbReference type="EC" id="2.7.13.3"/>
    </reaction>
</comment>
<dbReference type="InterPro" id="IPR005467">
    <property type="entry name" value="His_kinase_dom"/>
</dbReference>
<dbReference type="Gene3D" id="1.10.287.130">
    <property type="match status" value="1"/>
</dbReference>
<keyword evidence="6" id="KW-0808">Transferase</keyword>
<evidence type="ECO:0000256" key="11">
    <source>
        <dbReference type="ARBA" id="ARBA00022989"/>
    </source>
</evidence>
<dbReference type="CDD" id="cd00082">
    <property type="entry name" value="HisKA"/>
    <property type="match status" value="1"/>
</dbReference>
<dbReference type="SUPFAM" id="SSF158472">
    <property type="entry name" value="HAMP domain-like"/>
    <property type="match status" value="1"/>
</dbReference>
<evidence type="ECO:0000256" key="9">
    <source>
        <dbReference type="ARBA" id="ARBA00022777"/>
    </source>
</evidence>
<evidence type="ECO:0000256" key="13">
    <source>
        <dbReference type="ARBA" id="ARBA00023136"/>
    </source>
</evidence>
<sequence>MDWIDEQYEKILKKVGNMGLFSGAVCYFLFFGALAFLLSFLTVRICDRKMVMWFRGTLEADSFQIGLWSFLIHWCSYIYLALCTIVMLYTFYRRRLRKPLAIIKRGVEELEKQNLEFSVVYDSRDEMGQLCASFEKMRKIMAQNYGMLWKQVENQKQLNAAFAHDLRTPLTVLKGYSEFLARYLPQGMVSQEKMGEILSLMTKQLERLTSFSMTMKKVRSLDEVPVEREKTELFHFYRMAKGILEALNLGGDLEISIEELPEAKGKQQGMLDENLVLEVLDNLLSNAIRYARSRIWVTIDTEGKGENRLLLLYVEDDGPGFSKDDLEKAMRPYYGQEQEGEHFGIGLYICAKLCRACGGTFSIANRLEKPGAIASASFRIS</sequence>
<feature type="domain" description="HAMP" evidence="16">
    <location>
        <begin position="94"/>
        <end position="146"/>
    </location>
</feature>
<evidence type="ECO:0000256" key="8">
    <source>
        <dbReference type="ARBA" id="ARBA00022741"/>
    </source>
</evidence>
<feature type="domain" description="Histidine kinase" evidence="15">
    <location>
        <begin position="161"/>
        <end position="381"/>
    </location>
</feature>
<dbReference type="CDD" id="cd06225">
    <property type="entry name" value="HAMP"/>
    <property type="match status" value="1"/>
</dbReference>
<dbReference type="Gene3D" id="3.30.565.10">
    <property type="entry name" value="Histidine kinase-like ATPase, C-terminal domain"/>
    <property type="match status" value="1"/>
</dbReference>
<dbReference type="Proteomes" id="UP000824056">
    <property type="component" value="Unassembled WGS sequence"/>
</dbReference>
<dbReference type="GO" id="GO:0000155">
    <property type="term" value="F:phosphorelay sensor kinase activity"/>
    <property type="evidence" value="ECO:0007669"/>
    <property type="project" value="InterPro"/>
</dbReference>
<keyword evidence="5" id="KW-0597">Phosphoprotein</keyword>
<evidence type="ECO:0000256" key="10">
    <source>
        <dbReference type="ARBA" id="ARBA00022840"/>
    </source>
</evidence>
<gene>
    <name evidence="17" type="ORF">H9809_02170</name>
</gene>
<dbReference type="GO" id="GO:0005886">
    <property type="term" value="C:plasma membrane"/>
    <property type="evidence" value="ECO:0007669"/>
    <property type="project" value="UniProtKB-SubCell"/>
</dbReference>
<keyword evidence="13 14" id="KW-0472">Membrane</keyword>
<keyword evidence="10" id="KW-0067">ATP-binding</keyword>
<dbReference type="PANTHER" id="PTHR45528">
    <property type="entry name" value="SENSOR HISTIDINE KINASE CPXA"/>
    <property type="match status" value="1"/>
</dbReference>
<dbReference type="InterPro" id="IPR036890">
    <property type="entry name" value="HATPase_C_sf"/>
</dbReference>
<comment type="caution">
    <text evidence="17">The sequence shown here is derived from an EMBL/GenBank/DDBJ whole genome shotgun (WGS) entry which is preliminary data.</text>
</comment>
<dbReference type="PROSITE" id="PS50885">
    <property type="entry name" value="HAMP"/>
    <property type="match status" value="1"/>
</dbReference>
<reference evidence="17" key="2">
    <citation type="submission" date="2021-04" db="EMBL/GenBank/DDBJ databases">
        <authorList>
            <person name="Gilroy R."/>
        </authorList>
    </citation>
    <scope>NUCLEOTIDE SEQUENCE</scope>
    <source>
        <strain evidence="17">1068</strain>
    </source>
</reference>
<evidence type="ECO:0000256" key="12">
    <source>
        <dbReference type="ARBA" id="ARBA00023012"/>
    </source>
</evidence>
<evidence type="ECO:0000313" key="18">
    <source>
        <dbReference type="Proteomes" id="UP000824056"/>
    </source>
</evidence>
<organism evidence="17 18">
    <name type="scientific">Candidatus Blautia pullicola</name>
    <dbReference type="NCBI Taxonomy" id="2838498"/>
    <lineage>
        <taxon>Bacteria</taxon>
        <taxon>Bacillati</taxon>
        <taxon>Bacillota</taxon>
        <taxon>Clostridia</taxon>
        <taxon>Lachnospirales</taxon>
        <taxon>Lachnospiraceae</taxon>
        <taxon>Blautia</taxon>
    </lineage>
</organism>
<dbReference type="SMART" id="SM00387">
    <property type="entry name" value="HATPase_c"/>
    <property type="match status" value="1"/>
</dbReference>
<dbReference type="Gene3D" id="6.10.340.10">
    <property type="match status" value="1"/>
</dbReference>
<evidence type="ECO:0000259" key="16">
    <source>
        <dbReference type="PROSITE" id="PS50885"/>
    </source>
</evidence>
<evidence type="ECO:0000256" key="2">
    <source>
        <dbReference type="ARBA" id="ARBA00004651"/>
    </source>
</evidence>
<keyword evidence="9 17" id="KW-0418">Kinase</keyword>
<feature type="transmembrane region" description="Helical" evidence="14">
    <location>
        <begin position="65"/>
        <end position="92"/>
    </location>
</feature>
<dbReference type="AlphaFoldDB" id="A0A9D2JSA4"/>
<dbReference type="Pfam" id="PF00512">
    <property type="entry name" value="HisKA"/>
    <property type="match status" value="1"/>
</dbReference>
<evidence type="ECO:0000259" key="15">
    <source>
        <dbReference type="PROSITE" id="PS50109"/>
    </source>
</evidence>
<dbReference type="EMBL" id="DXBG01000046">
    <property type="protein sequence ID" value="HIZ64702.1"/>
    <property type="molecule type" value="Genomic_DNA"/>
</dbReference>
<accession>A0A9D2JSA4</accession>
<name>A0A9D2JSA4_9FIRM</name>
<dbReference type="SMART" id="SM00388">
    <property type="entry name" value="HisKA"/>
    <property type="match status" value="1"/>
</dbReference>
<dbReference type="Pfam" id="PF00672">
    <property type="entry name" value="HAMP"/>
    <property type="match status" value="1"/>
</dbReference>
<keyword evidence="11 14" id="KW-1133">Transmembrane helix</keyword>
<proteinExistence type="predicted"/>
<dbReference type="SMART" id="SM00304">
    <property type="entry name" value="HAMP"/>
    <property type="match status" value="1"/>
</dbReference>
<dbReference type="SUPFAM" id="SSF55874">
    <property type="entry name" value="ATPase domain of HSP90 chaperone/DNA topoisomerase II/histidine kinase"/>
    <property type="match status" value="1"/>
</dbReference>
<dbReference type="InterPro" id="IPR003594">
    <property type="entry name" value="HATPase_dom"/>
</dbReference>
<evidence type="ECO:0000256" key="5">
    <source>
        <dbReference type="ARBA" id="ARBA00022553"/>
    </source>
</evidence>
<keyword evidence="4" id="KW-1003">Cell membrane</keyword>
<evidence type="ECO:0000313" key="17">
    <source>
        <dbReference type="EMBL" id="HIZ64702.1"/>
    </source>
</evidence>
<keyword evidence="8" id="KW-0547">Nucleotide-binding</keyword>
<dbReference type="InterPro" id="IPR003661">
    <property type="entry name" value="HisK_dim/P_dom"/>
</dbReference>
<dbReference type="PROSITE" id="PS50109">
    <property type="entry name" value="HIS_KIN"/>
    <property type="match status" value="1"/>
</dbReference>
<keyword evidence="12" id="KW-0902">Two-component regulatory system</keyword>
<dbReference type="PANTHER" id="PTHR45528:SF1">
    <property type="entry name" value="SENSOR HISTIDINE KINASE CPXA"/>
    <property type="match status" value="1"/>
</dbReference>
<comment type="subcellular location">
    <subcellularLocation>
        <location evidence="2">Cell membrane</location>
        <topology evidence="2">Multi-pass membrane protein</topology>
    </subcellularLocation>
</comment>